<keyword evidence="1" id="KW-0813">Transport</keyword>
<gene>
    <name evidence="1" type="ORF">A8806_1267</name>
</gene>
<comment type="caution">
    <text evidence="1">The sequence shown here is derived from an EMBL/GenBank/DDBJ whole genome shotgun (WGS) entry which is preliminary data.</text>
</comment>
<evidence type="ECO:0000313" key="2">
    <source>
        <dbReference type="Proteomes" id="UP000245845"/>
    </source>
</evidence>
<reference evidence="1 2" key="1">
    <citation type="submission" date="2018-05" db="EMBL/GenBank/DDBJ databases">
        <title>The Hungate 1000. A catalogue of reference genomes from the rumen microbiome.</title>
        <authorList>
            <person name="Kelly W."/>
        </authorList>
    </citation>
    <scope>NUCLEOTIDE SEQUENCE [LARGE SCALE GENOMIC DNA]</scope>
    <source>
        <strain evidence="1 2">NLAE-zl-C242</strain>
    </source>
</reference>
<accession>A0A2Y9BPB1</accession>
<keyword evidence="2" id="KW-1185">Reference proteome</keyword>
<name>A0A2Y9BPB1_9FIRM</name>
<keyword evidence="1" id="KW-0762">Sugar transport</keyword>
<dbReference type="Proteomes" id="UP000245845">
    <property type="component" value="Unassembled WGS sequence"/>
</dbReference>
<dbReference type="AlphaFoldDB" id="A0A2Y9BPB1"/>
<organism evidence="1 2">
    <name type="scientific">Faecalicatena orotica</name>
    <dbReference type="NCBI Taxonomy" id="1544"/>
    <lineage>
        <taxon>Bacteria</taxon>
        <taxon>Bacillati</taxon>
        <taxon>Bacillota</taxon>
        <taxon>Clostridia</taxon>
        <taxon>Lachnospirales</taxon>
        <taxon>Lachnospiraceae</taxon>
        <taxon>Faecalicatena</taxon>
    </lineage>
</organism>
<sequence>MLKAYGDNTPNIVDNIRNNLNWQGVRDVFYLSIKDLLLEKKTPAEVAAGIDQSCNTALSIGRGKEK</sequence>
<dbReference type="EMBL" id="QGDL01000026">
    <property type="protein sequence ID" value="PWJ17993.1"/>
    <property type="molecule type" value="Genomic_DNA"/>
</dbReference>
<proteinExistence type="predicted"/>
<protein>
    <submittedName>
        <fullName evidence="1">Multiple sugar transport system substrate-binding protein</fullName>
    </submittedName>
</protein>
<dbReference type="RefSeq" id="WP_181368877.1">
    <property type="nucleotide sequence ID" value="NZ_BAAACK010000027.1"/>
</dbReference>
<evidence type="ECO:0000313" key="1">
    <source>
        <dbReference type="EMBL" id="PWJ17993.1"/>
    </source>
</evidence>